<reference evidence="3" key="1">
    <citation type="submission" date="2020-11" db="EMBL/GenBank/DDBJ databases">
        <title>Isolation and identification of active actinomycetes.</title>
        <authorList>
            <person name="Sun X."/>
        </authorList>
    </citation>
    <scope>NUCLEOTIDE SEQUENCE</scope>
    <source>
        <strain evidence="3">NEAU-A11</strain>
    </source>
</reference>
<dbReference type="PANTHER" id="PTHR21240:SF28">
    <property type="entry name" value="ISO-OROTATE DECARBOXYLASE (EUROFUNG)"/>
    <property type="match status" value="1"/>
</dbReference>
<sequence length="358" mass="39338">MNLDDLLLRDYMPVPTLRRPLTHVPRASTPAVDVHNHLGRWLGGGDWLIPDVPALLDLMDEVGVRTIVNLDGRWGAELDANIARYDPARFPTFCHLDWSLLRGTDPTGALIAGLRRSRDAGARGVKVWKDLGLSVTDASGARVLPDDPRLRDVFAAAGELGLPVLIHTADPIAFFAPLDNRNERLEELAENPSWWFGAPGHPTFDRLMQALENVVAAAPGTTFIGAHVGCAAEDLGWVDGMLTRYPNFHVDLGGRLAELGRQPRATRRLILKHPDRVLFGSDAFPPTRSAYEVYWRFLETEDECFPYAPGSRVPPQGRWDISAIGLPPEVLAQVYAGNARRLLNLAGGTASALQPAHR</sequence>
<dbReference type="InterPro" id="IPR032466">
    <property type="entry name" value="Metal_Hydrolase"/>
</dbReference>
<dbReference type="InterPro" id="IPR006680">
    <property type="entry name" value="Amidohydro-rel"/>
</dbReference>
<name>A0A931C7U9_9ACTN</name>
<dbReference type="InterPro" id="IPR032465">
    <property type="entry name" value="ACMSD"/>
</dbReference>
<organism evidence="3 4">
    <name type="scientific">Actinoplanes aureus</name>
    <dbReference type="NCBI Taxonomy" id="2792083"/>
    <lineage>
        <taxon>Bacteria</taxon>
        <taxon>Bacillati</taxon>
        <taxon>Actinomycetota</taxon>
        <taxon>Actinomycetes</taxon>
        <taxon>Micromonosporales</taxon>
        <taxon>Micromonosporaceae</taxon>
        <taxon>Actinoplanes</taxon>
    </lineage>
</organism>
<keyword evidence="1" id="KW-0456">Lyase</keyword>
<keyword evidence="4" id="KW-1185">Reference proteome</keyword>
<dbReference type="RefSeq" id="WP_196415582.1">
    <property type="nucleotide sequence ID" value="NZ_JADQTO010000009.1"/>
</dbReference>
<dbReference type="SUPFAM" id="SSF51556">
    <property type="entry name" value="Metallo-dependent hydrolases"/>
    <property type="match status" value="1"/>
</dbReference>
<evidence type="ECO:0000313" key="4">
    <source>
        <dbReference type="Proteomes" id="UP000598146"/>
    </source>
</evidence>
<dbReference type="Gene3D" id="3.20.20.140">
    <property type="entry name" value="Metal-dependent hydrolases"/>
    <property type="match status" value="1"/>
</dbReference>
<dbReference type="Pfam" id="PF04909">
    <property type="entry name" value="Amidohydro_2"/>
    <property type="match status" value="1"/>
</dbReference>
<feature type="domain" description="Amidohydrolase-related" evidence="2">
    <location>
        <begin position="104"/>
        <end position="345"/>
    </location>
</feature>
<dbReference type="GO" id="GO:0016787">
    <property type="term" value="F:hydrolase activity"/>
    <property type="evidence" value="ECO:0007669"/>
    <property type="project" value="InterPro"/>
</dbReference>
<dbReference type="GO" id="GO:0016831">
    <property type="term" value="F:carboxy-lyase activity"/>
    <property type="evidence" value="ECO:0007669"/>
    <property type="project" value="InterPro"/>
</dbReference>
<dbReference type="GO" id="GO:0019748">
    <property type="term" value="P:secondary metabolic process"/>
    <property type="evidence" value="ECO:0007669"/>
    <property type="project" value="TreeGrafter"/>
</dbReference>
<dbReference type="AlphaFoldDB" id="A0A931C7U9"/>
<gene>
    <name evidence="3" type="ORF">I4J89_20325</name>
</gene>
<comment type="caution">
    <text evidence="3">The sequence shown here is derived from an EMBL/GenBank/DDBJ whole genome shotgun (WGS) entry which is preliminary data.</text>
</comment>
<dbReference type="PANTHER" id="PTHR21240">
    <property type="entry name" value="2-AMINO-3-CARBOXYLMUCONATE-6-SEMIALDEHYDE DECARBOXYLASE"/>
    <property type="match status" value="1"/>
</dbReference>
<evidence type="ECO:0000256" key="1">
    <source>
        <dbReference type="ARBA" id="ARBA00023239"/>
    </source>
</evidence>
<evidence type="ECO:0000313" key="3">
    <source>
        <dbReference type="EMBL" id="MBG0563794.1"/>
    </source>
</evidence>
<accession>A0A931C7U9</accession>
<proteinExistence type="predicted"/>
<dbReference type="Proteomes" id="UP000598146">
    <property type="component" value="Unassembled WGS sequence"/>
</dbReference>
<evidence type="ECO:0000259" key="2">
    <source>
        <dbReference type="Pfam" id="PF04909"/>
    </source>
</evidence>
<dbReference type="EMBL" id="JADQTO010000009">
    <property type="protein sequence ID" value="MBG0563794.1"/>
    <property type="molecule type" value="Genomic_DNA"/>
</dbReference>
<protein>
    <submittedName>
        <fullName evidence="3">Amidohydrolase family protein</fullName>
    </submittedName>
</protein>
<dbReference type="GO" id="GO:0005737">
    <property type="term" value="C:cytoplasm"/>
    <property type="evidence" value="ECO:0007669"/>
    <property type="project" value="TreeGrafter"/>
</dbReference>